<gene>
    <name evidence="1" type="ORF">L596_001433</name>
</gene>
<dbReference type="EMBL" id="AZBU02000001">
    <property type="protein sequence ID" value="TMS33727.1"/>
    <property type="molecule type" value="Genomic_DNA"/>
</dbReference>
<protein>
    <submittedName>
        <fullName evidence="1">Uncharacterized protein</fullName>
    </submittedName>
</protein>
<dbReference type="Proteomes" id="UP000298663">
    <property type="component" value="Chromosome X"/>
</dbReference>
<keyword evidence="2" id="KW-1185">Reference proteome</keyword>
<reference evidence="1 2" key="1">
    <citation type="journal article" date="2015" name="Genome Biol.">
        <title>Comparative genomics of Steinernema reveals deeply conserved gene regulatory networks.</title>
        <authorList>
            <person name="Dillman A.R."/>
            <person name="Macchietto M."/>
            <person name="Porter C.F."/>
            <person name="Rogers A."/>
            <person name="Williams B."/>
            <person name="Antoshechkin I."/>
            <person name="Lee M.M."/>
            <person name="Goodwin Z."/>
            <person name="Lu X."/>
            <person name="Lewis E.E."/>
            <person name="Goodrich-Blair H."/>
            <person name="Stock S.P."/>
            <person name="Adams B.J."/>
            <person name="Sternberg P.W."/>
            <person name="Mortazavi A."/>
        </authorList>
    </citation>
    <scope>NUCLEOTIDE SEQUENCE [LARGE SCALE GENOMIC DNA]</scope>
    <source>
        <strain evidence="1 2">ALL</strain>
    </source>
</reference>
<comment type="caution">
    <text evidence="1">The sequence shown here is derived from an EMBL/GenBank/DDBJ whole genome shotgun (WGS) entry which is preliminary data.</text>
</comment>
<reference evidence="1 2" key="2">
    <citation type="journal article" date="2019" name="G3 (Bethesda)">
        <title>Hybrid Assembly of the Genome of the Entomopathogenic Nematode Steinernema carpocapsae Identifies the X-Chromosome.</title>
        <authorList>
            <person name="Serra L."/>
            <person name="Macchietto M."/>
            <person name="Macias-Munoz A."/>
            <person name="McGill C.J."/>
            <person name="Rodriguez I.M."/>
            <person name="Rodriguez B."/>
            <person name="Murad R."/>
            <person name="Mortazavi A."/>
        </authorList>
    </citation>
    <scope>NUCLEOTIDE SEQUENCE [LARGE SCALE GENOMIC DNA]</scope>
    <source>
        <strain evidence="1 2">ALL</strain>
    </source>
</reference>
<proteinExistence type="predicted"/>
<accession>A0A4U8UNS7</accession>
<name>A0A4U8UNS7_STECR</name>
<evidence type="ECO:0000313" key="2">
    <source>
        <dbReference type="Proteomes" id="UP000298663"/>
    </source>
</evidence>
<dbReference type="EMBL" id="CM016762">
    <property type="protein sequence ID" value="TMS33727.1"/>
    <property type="molecule type" value="Genomic_DNA"/>
</dbReference>
<sequence length="221" mass="25204">MDEGYRRRSFEPVTFRADRYNRKSNIGWFVQLMANSPIPYPVALPPSNSLTLTLLLSHLSPHIYDCREQASLLVPSQIPSFSLTLYSFGCASFNATSADRVHARRKKRSSSTDTLRQRGEGNTIIWRSPLRNERSTQSPLECVAGEQPSVRSGVAEDRRERVSKKRLRTLRKSSGNNARKMRALENEVGWIWSVCLYWKTVTAQKTTVVAKTKNLDMLRLA</sequence>
<organism evidence="1 2">
    <name type="scientific">Steinernema carpocapsae</name>
    <name type="common">Entomopathogenic nematode</name>
    <dbReference type="NCBI Taxonomy" id="34508"/>
    <lineage>
        <taxon>Eukaryota</taxon>
        <taxon>Metazoa</taxon>
        <taxon>Ecdysozoa</taxon>
        <taxon>Nematoda</taxon>
        <taxon>Chromadorea</taxon>
        <taxon>Rhabditida</taxon>
        <taxon>Tylenchina</taxon>
        <taxon>Panagrolaimomorpha</taxon>
        <taxon>Strongyloidoidea</taxon>
        <taxon>Steinernematidae</taxon>
        <taxon>Steinernema</taxon>
    </lineage>
</organism>
<dbReference type="AlphaFoldDB" id="A0A4U8UNS7"/>
<evidence type="ECO:0000313" key="1">
    <source>
        <dbReference type="EMBL" id="TMS33727.1"/>
    </source>
</evidence>